<keyword evidence="6" id="KW-0342">GTP-binding</keyword>
<accession>A0A809S9P3</accession>
<dbReference type="Pfam" id="PF04055">
    <property type="entry name" value="Radical_SAM"/>
    <property type="match status" value="1"/>
</dbReference>
<dbReference type="GO" id="GO:0046872">
    <property type="term" value="F:metal ion binding"/>
    <property type="evidence" value="ECO:0007669"/>
    <property type="project" value="UniProtKB-KW"/>
</dbReference>
<dbReference type="Gene3D" id="3.20.20.70">
    <property type="entry name" value="Aldolase class I"/>
    <property type="match status" value="1"/>
</dbReference>
<dbReference type="Proteomes" id="UP000662873">
    <property type="component" value="Chromosome"/>
</dbReference>
<evidence type="ECO:0000259" key="8">
    <source>
        <dbReference type="PROSITE" id="PS51918"/>
    </source>
</evidence>
<dbReference type="Pfam" id="PF06463">
    <property type="entry name" value="Mob_synth_C"/>
    <property type="match status" value="1"/>
</dbReference>
<proteinExistence type="predicted"/>
<dbReference type="InterPro" id="IPR013483">
    <property type="entry name" value="MoaA"/>
</dbReference>
<dbReference type="CDD" id="cd01335">
    <property type="entry name" value="Radical_SAM"/>
    <property type="match status" value="1"/>
</dbReference>
<dbReference type="PANTHER" id="PTHR22960:SF0">
    <property type="entry name" value="MOLYBDENUM COFACTOR BIOSYNTHESIS PROTEIN 1"/>
    <property type="match status" value="1"/>
</dbReference>
<evidence type="ECO:0000256" key="4">
    <source>
        <dbReference type="ARBA" id="ARBA00023004"/>
    </source>
</evidence>
<dbReference type="CDD" id="cd21117">
    <property type="entry name" value="Twitch_MoaA"/>
    <property type="match status" value="1"/>
</dbReference>
<dbReference type="PROSITE" id="PS51918">
    <property type="entry name" value="RADICAL_SAM"/>
    <property type="match status" value="1"/>
</dbReference>
<dbReference type="SUPFAM" id="SSF102114">
    <property type="entry name" value="Radical SAM enzymes"/>
    <property type="match status" value="1"/>
</dbReference>
<dbReference type="GO" id="GO:0006777">
    <property type="term" value="P:Mo-molybdopterin cofactor biosynthetic process"/>
    <property type="evidence" value="ECO:0007669"/>
    <property type="project" value="UniProtKB-KW"/>
</dbReference>
<evidence type="ECO:0000256" key="6">
    <source>
        <dbReference type="ARBA" id="ARBA00023134"/>
    </source>
</evidence>
<keyword evidence="4" id="KW-0408">Iron</keyword>
<feature type="domain" description="Radical SAM core" evidence="8">
    <location>
        <begin position="1"/>
        <end position="207"/>
    </location>
</feature>
<evidence type="ECO:0000256" key="3">
    <source>
        <dbReference type="ARBA" id="ARBA00022741"/>
    </source>
</evidence>
<dbReference type="GO" id="GO:0005525">
    <property type="term" value="F:GTP binding"/>
    <property type="evidence" value="ECO:0007669"/>
    <property type="project" value="UniProtKB-KW"/>
</dbReference>
<dbReference type="InterPro" id="IPR006638">
    <property type="entry name" value="Elp3/MiaA/NifB-like_rSAM"/>
</dbReference>
<dbReference type="SMART" id="SM00729">
    <property type="entry name" value="Elp3"/>
    <property type="match status" value="1"/>
</dbReference>
<dbReference type="InterPro" id="IPR013785">
    <property type="entry name" value="Aldolase_TIM"/>
</dbReference>
<gene>
    <name evidence="9" type="ORF">NPRO_13660</name>
</gene>
<keyword evidence="5" id="KW-0411">Iron-sulfur</keyword>
<evidence type="ECO:0000256" key="7">
    <source>
        <dbReference type="ARBA" id="ARBA00023150"/>
    </source>
</evidence>
<dbReference type="AlphaFoldDB" id="A0A809S9P3"/>
<reference evidence="9" key="1">
    <citation type="journal article" name="DNA Res.">
        <title>The physiological potential of anammox bacteria as revealed by their core genome structure.</title>
        <authorList>
            <person name="Okubo T."/>
            <person name="Toyoda A."/>
            <person name="Fukuhara K."/>
            <person name="Uchiyama I."/>
            <person name="Harigaya Y."/>
            <person name="Kuroiwa M."/>
            <person name="Suzuki T."/>
            <person name="Murakami Y."/>
            <person name="Suwa Y."/>
            <person name="Takami H."/>
        </authorList>
    </citation>
    <scope>NUCLEOTIDE SEQUENCE</scope>
    <source>
        <strain evidence="9">317325-2</strain>
    </source>
</reference>
<evidence type="ECO:0000313" key="9">
    <source>
        <dbReference type="EMBL" id="BBO23771.1"/>
    </source>
</evidence>
<name>A0A809S9P3_9BACT</name>
<dbReference type="InterPro" id="IPR010505">
    <property type="entry name" value="MoaA_twitch"/>
</dbReference>
<dbReference type="InterPro" id="IPR050105">
    <property type="entry name" value="MoCo_biosynth_MoaA/MoaC"/>
</dbReference>
<dbReference type="GO" id="GO:0051539">
    <property type="term" value="F:4 iron, 4 sulfur cluster binding"/>
    <property type="evidence" value="ECO:0007669"/>
    <property type="project" value="UniProtKB-KW"/>
</dbReference>
<dbReference type="EMBL" id="AP021858">
    <property type="protein sequence ID" value="BBO23771.1"/>
    <property type="molecule type" value="Genomic_DNA"/>
</dbReference>
<dbReference type="InterPro" id="IPR058240">
    <property type="entry name" value="rSAM_sf"/>
</dbReference>
<evidence type="ECO:0000313" key="10">
    <source>
        <dbReference type="Proteomes" id="UP000662873"/>
    </source>
</evidence>
<evidence type="ECO:0000256" key="1">
    <source>
        <dbReference type="ARBA" id="ARBA00022691"/>
    </source>
</evidence>
<protein>
    <submittedName>
        <fullName evidence="9">GTP 3',8-cyclase MoaA</fullName>
    </submittedName>
</protein>
<organism evidence="9 10">
    <name type="scientific">Candidatus Nitrosymbiomonas proteolyticus</name>
    <dbReference type="NCBI Taxonomy" id="2608984"/>
    <lineage>
        <taxon>Bacteria</taxon>
        <taxon>Bacillati</taxon>
        <taxon>Armatimonadota</taxon>
        <taxon>Armatimonadota incertae sedis</taxon>
        <taxon>Candidatus Nitrosymbiomonas</taxon>
    </lineage>
</organism>
<evidence type="ECO:0000256" key="2">
    <source>
        <dbReference type="ARBA" id="ARBA00022723"/>
    </source>
</evidence>
<dbReference type="InterPro" id="IPR007197">
    <property type="entry name" value="rSAM"/>
</dbReference>
<keyword evidence="3" id="KW-0547">Nucleotide-binding</keyword>
<dbReference type="NCBIfam" id="TIGR02666">
    <property type="entry name" value="moaA"/>
    <property type="match status" value="1"/>
</dbReference>
<dbReference type="PANTHER" id="PTHR22960">
    <property type="entry name" value="MOLYBDOPTERIN COFACTOR SYNTHESIS PROTEIN A"/>
    <property type="match status" value="1"/>
</dbReference>
<dbReference type="GO" id="GO:0061799">
    <property type="term" value="F:cyclic pyranopterin monophosphate synthase activity"/>
    <property type="evidence" value="ECO:0007669"/>
    <property type="project" value="TreeGrafter"/>
</dbReference>
<keyword evidence="7" id="KW-0501">Molybdenum cofactor biosynthesis</keyword>
<keyword evidence="2" id="KW-0479">Metal-binding</keyword>
<dbReference type="KEGG" id="npy:NPRO_13660"/>
<sequence>MPPEGIAWRERDEILTFEEIIRLSRLFVKLGIDKIRLTGGEPTVRKGLPSLIRELRSIPGLKHLCMTTNGVLLADRAQEYEDAGLDSVTISIDSLQKERFAAIARRDHLESVLRAIDEAERVGFEPIKLNVVLMSSVNEDEVLDFVDFVKDRRLNVRFIEYMPFKGNGWSQAGLVPYAAMRGTVEERYTLDPIATHPSAVAKDFRIRGHQGTVSFITSMTEDFCAGCNRIRLTADGSIKSCLFSQAELNLRDPMRAGLTDEEVEARIRAALWLKPKGHPPMEELMEMDNRTMIEIGG</sequence>
<evidence type="ECO:0000256" key="5">
    <source>
        <dbReference type="ARBA" id="ARBA00023014"/>
    </source>
</evidence>
<dbReference type="GO" id="GO:0061798">
    <property type="term" value="F:GTP 3',8'-cyclase activity"/>
    <property type="evidence" value="ECO:0007669"/>
    <property type="project" value="TreeGrafter"/>
</dbReference>
<keyword evidence="1" id="KW-0949">S-adenosyl-L-methionine</keyword>